<evidence type="ECO:0000256" key="1">
    <source>
        <dbReference type="ARBA" id="ARBA00004871"/>
    </source>
</evidence>
<proteinExistence type="inferred from homology"/>
<keyword evidence="6 8" id="KW-0057">Aromatic amino acid biosynthesis</keyword>
<dbReference type="Gene3D" id="3.40.50.720">
    <property type="entry name" value="NAD(P)-binding Rossmann-like Domain"/>
    <property type="match status" value="1"/>
</dbReference>
<feature type="binding site" evidence="8">
    <location>
        <position position="243"/>
    </location>
    <ligand>
        <name>NADP(+)</name>
        <dbReference type="ChEBI" id="CHEBI:58349"/>
    </ligand>
</feature>
<dbReference type="Pfam" id="PF08501">
    <property type="entry name" value="Shikimate_dh_N"/>
    <property type="match status" value="1"/>
</dbReference>
<dbReference type="InterPro" id="IPR022893">
    <property type="entry name" value="Shikimate_DH_fam"/>
</dbReference>
<feature type="binding site" evidence="8">
    <location>
        <position position="63"/>
    </location>
    <ligand>
        <name>shikimate</name>
        <dbReference type="ChEBI" id="CHEBI:36208"/>
    </ligand>
</feature>
<feature type="binding site" evidence="8">
    <location>
        <position position="103"/>
    </location>
    <ligand>
        <name>shikimate</name>
        <dbReference type="ChEBI" id="CHEBI:36208"/>
    </ligand>
</feature>
<reference evidence="12 13" key="1">
    <citation type="submission" date="2017-08" db="EMBL/GenBank/DDBJ databases">
        <title>Virgibacillus indicus sp. nov. and Virgibacillus profoundi sp. nov, two moderately halophilic bacteria isolated from marine sediment by using the Microfluidic Streak Plate.</title>
        <authorList>
            <person name="Xu B."/>
            <person name="Hu B."/>
            <person name="Wang J."/>
            <person name="Zhu Y."/>
            <person name="Huang L."/>
            <person name="Du W."/>
            <person name="Huang Y."/>
        </authorList>
    </citation>
    <scope>NUCLEOTIDE SEQUENCE [LARGE SCALE GENOMIC DNA]</scope>
    <source>
        <strain evidence="12 13">IO3-P2-C2</strain>
    </source>
</reference>
<evidence type="ECO:0000313" key="13">
    <source>
        <dbReference type="Proteomes" id="UP000216498"/>
    </source>
</evidence>
<feature type="domain" description="Quinate/shikimate 5-dehydrogenase/glutamyl-tRNA reductase" evidence="9">
    <location>
        <begin position="122"/>
        <end position="203"/>
    </location>
</feature>
<dbReference type="GO" id="GO:0004764">
    <property type="term" value="F:shikimate 3-dehydrogenase (NADP+) activity"/>
    <property type="evidence" value="ECO:0007669"/>
    <property type="project" value="UniProtKB-UniRule"/>
</dbReference>
<dbReference type="Gene3D" id="3.40.50.10860">
    <property type="entry name" value="Leucine Dehydrogenase, chain A, domain 1"/>
    <property type="match status" value="1"/>
</dbReference>
<dbReference type="SUPFAM" id="SSF51735">
    <property type="entry name" value="NAD(P)-binding Rossmann-fold domains"/>
    <property type="match status" value="1"/>
</dbReference>
<feature type="active site" description="Proton acceptor" evidence="8">
    <location>
        <position position="67"/>
    </location>
</feature>
<evidence type="ECO:0000259" key="11">
    <source>
        <dbReference type="Pfam" id="PF18317"/>
    </source>
</evidence>
<evidence type="ECO:0000256" key="2">
    <source>
        <dbReference type="ARBA" id="ARBA00012962"/>
    </source>
</evidence>
<dbReference type="GO" id="GO:0009423">
    <property type="term" value="P:chorismate biosynthetic process"/>
    <property type="evidence" value="ECO:0007669"/>
    <property type="project" value="UniProtKB-UniRule"/>
</dbReference>
<keyword evidence="13" id="KW-1185">Reference proteome</keyword>
<dbReference type="GO" id="GO:0008652">
    <property type="term" value="P:amino acid biosynthetic process"/>
    <property type="evidence" value="ECO:0007669"/>
    <property type="project" value="UniProtKB-KW"/>
</dbReference>
<dbReference type="Pfam" id="PF18317">
    <property type="entry name" value="SDH_C"/>
    <property type="match status" value="1"/>
</dbReference>
<keyword evidence="5 8" id="KW-0560">Oxidoreductase</keyword>
<dbReference type="SUPFAM" id="SSF53223">
    <property type="entry name" value="Aminoacid dehydrogenase-like, N-terminal domain"/>
    <property type="match status" value="1"/>
</dbReference>
<evidence type="ECO:0000259" key="9">
    <source>
        <dbReference type="Pfam" id="PF01488"/>
    </source>
</evidence>
<sequence length="279" mass="31296">MEYRFALIGYPIKHSLSPWIHQQFLKKAELDGEYFINEITPDDSFEEQINKLKKMNINGFNVTVPYKQKIISFLDEIDQTANVMGAVNTVANQNGKWIGYNTDGIGFLHSLKNRFPELHEDKSSRILIVGSGGAARGIFYALDAAGFKFIDIANRTIEKANVIKKLGSSTGNVLSLSEAEQHIGNYDVIIQTTNVGMKPLVDNTIINVNKVPPETVVSDIVYQPIKTKFLQQAEEAGAAIHFGHSMLLYQAQYSFEIWTNIKVAMNGLDRELQLILEGR</sequence>
<gene>
    <name evidence="8 12" type="primary">aroE</name>
    <name evidence="12" type="ORF">CIL03_01825</name>
</gene>
<evidence type="ECO:0000256" key="4">
    <source>
        <dbReference type="ARBA" id="ARBA00022857"/>
    </source>
</evidence>
<evidence type="ECO:0000256" key="6">
    <source>
        <dbReference type="ARBA" id="ARBA00023141"/>
    </source>
</evidence>
<dbReference type="InterPro" id="IPR046346">
    <property type="entry name" value="Aminoacid_DH-like_N_sf"/>
</dbReference>
<feature type="domain" description="SDH C-terminal" evidence="11">
    <location>
        <begin position="243"/>
        <end position="263"/>
    </location>
</feature>
<dbReference type="RefSeq" id="WP_094883505.1">
    <property type="nucleotide sequence ID" value="NZ_NPMS01000001.1"/>
</dbReference>
<feature type="domain" description="Shikimate dehydrogenase substrate binding N-terminal" evidence="10">
    <location>
        <begin position="7"/>
        <end position="90"/>
    </location>
</feature>
<protein>
    <recommendedName>
        <fullName evidence="2 8">Shikimate dehydrogenase (NADP(+))</fullName>
        <shortName evidence="8">SDH</shortName>
        <ecNumber evidence="2 8">1.1.1.25</ecNumber>
    </recommendedName>
</protein>
<feature type="binding site" evidence="8">
    <location>
        <begin position="154"/>
        <end position="159"/>
    </location>
    <ligand>
        <name>NADP(+)</name>
        <dbReference type="ChEBI" id="CHEBI:58349"/>
    </ligand>
</feature>
<comment type="catalytic activity">
    <reaction evidence="7 8">
        <text>shikimate + NADP(+) = 3-dehydroshikimate + NADPH + H(+)</text>
        <dbReference type="Rhea" id="RHEA:17737"/>
        <dbReference type="ChEBI" id="CHEBI:15378"/>
        <dbReference type="ChEBI" id="CHEBI:16630"/>
        <dbReference type="ChEBI" id="CHEBI:36208"/>
        <dbReference type="ChEBI" id="CHEBI:57783"/>
        <dbReference type="ChEBI" id="CHEBI:58349"/>
        <dbReference type="EC" id="1.1.1.25"/>
    </reaction>
</comment>
<dbReference type="InterPro" id="IPR036291">
    <property type="entry name" value="NAD(P)-bd_dom_sf"/>
</dbReference>
<comment type="subunit">
    <text evidence="8">Homodimer.</text>
</comment>
<organism evidence="12 13">
    <name type="scientific">Virgibacillus indicus</name>
    <dbReference type="NCBI Taxonomy" id="2024554"/>
    <lineage>
        <taxon>Bacteria</taxon>
        <taxon>Bacillati</taxon>
        <taxon>Bacillota</taxon>
        <taxon>Bacilli</taxon>
        <taxon>Bacillales</taxon>
        <taxon>Bacillaceae</taxon>
        <taxon>Virgibacillus</taxon>
    </lineage>
</organism>
<dbReference type="GO" id="GO:0019632">
    <property type="term" value="P:shikimate metabolic process"/>
    <property type="evidence" value="ECO:0007669"/>
    <property type="project" value="InterPro"/>
</dbReference>
<dbReference type="GO" id="GO:0050661">
    <property type="term" value="F:NADP binding"/>
    <property type="evidence" value="ECO:0007669"/>
    <property type="project" value="InterPro"/>
</dbReference>
<feature type="binding site" evidence="8">
    <location>
        <begin position="15"/>
        <end position="17"/>
    </location>
    <ligand>
        <name>shikimate</name>
        <dbReference type="ChEBI" id="CHEBI:36208"/>
    </ligand>
</feature>
<evidence type="ECO:0000256" key="8">
    <source>
        <dbReference type="HAMAP-Rule" id="MF_00222"/>
    </source>
</evidence>
<evidence type="ECO:0000259" key="10">
    <source>
        <dbReference type="Pfam" id="PF08501"/>
    </source>
</evidence>
<dbReference type="InterPro" id="IPR006151">
    <property type="entry name" value="Shikm_DH/Glu-tRNA_Rdtase"/>
</dbReference>
<dbReference type="InterPro" id="IPR041121">
    <property type="entry name" value="SDH_C"/>
</dbReference>
<dbReference type="UniPathway" id="UPA00053">
    <property type="reaction ID" value="UER00087"/>
</dbReference>
<evidence type="ECO:0000256" key="5">
    <source>
        <dbReference type="ARBA" id="ARBA00023002"/>
    </source>
</evidence>
<dbReference type="EC" id="1.1.1.25" evidence="2 8"/>
<keyword evidence="3 8" id="KW-0028">Amino-acid biosynthesis</keyword>
<dbReference type="HAMAP" id="MF_00222">
    <property type="entry name" value="Shikimate_DH_AroE"/>
    <property type="match status" value="1"/>
</dbReference>
<dbReference type="NCBIfam" id="TIGR00507">
    <property type="entry name" value="aroE"/>
    <property type="match status" value="1"/>
</dbReference>
<dbReference type="AlphaFoldDB" id="A0A265NEM6"/>
<dbReference type="Pfam" id="PF01488">
    <property type="entry name" value="Shikimate_DH"/>
    <property type="match status" value="1"/>
</dbReference>
<dbReference type="InterPro" id="IPR013708">
    <property type="entry name" value="Shikimate_DH-bd_N"/>
</dbReference>
<dbReference type="PANTHER" id="PTHR21089:SF1">
    <property type="entry name" value="BIFUNCTIONAL 3-DEHYDROQUINATE DEHYDRATASE_SHIKIMATE DEHYDROGENASE, CHLOROPLASTIC"/>
    <property type="match status" value="1"/>
</dbReference>
<dbReference type="EMBL" id="NPMS01000001">
    <property type="protein sequence ID" value="OZU89904.1"/>
    <property type="molecule type" value="Genomic_DNA"/>
</dbReference>
<comment type="pathway">
    <text evidence="1 8">Metabolic intermediate biosynthesis; chorismate biosynthesis; chorismate from D-erythrose 4-phosphate and phosphoenolpyruvate: step 4/7.</text>
</comment>
<feature type="binding site" evidence="8">
    <location>
        <position position="88"/>
    </location>
    <ligand>
        <name>shikimate</name>
        <dbReference type="ChEBI" id="CHEBI:36208"/>
    </ligand>
</feature>
<dbReference type="OrthoDB" id="9792692at2"/>
<evidence type="ECO:0000313" key="12">
    <source>
        <dbReference type="EMBL" id="OZU89904.1"/>
    </source>
</evidence>
<evidence type="ECO:0000256" key="7">
    <source>
        <dbReference type="ARBA" id="ARBA00049442"/>
    </source>
</evidence>
<dbReference type="GO" id="GO:0009073">
    <property type="term" value="P:aromatic amino acid family biosynthetic process"/>
    <property type="evidence" value="ECO:0007669"/>
    <property type="project" value="UniProtKB-KW"/>
</dbReference>
<feature type="binding site" evidence="8">
    <location>
        <begin position="130"/>
        <end position="134"/>
    </location>
    <ligand>
        <name>NADP(+)</name>
        <dbReference type="ChEBI" id="CHEBI:58349"/>
    </ligand>
</feature>
<accession>A0A265NEM6</accession>
<feature type="binding site" evidence="8">
    <location>
        <position position="250"/>
    </location>
    <ligand>
        <name>shikimate</name>
        <dbReference type="ChEBI" id="CHEBI:36208"/>
    </ligand>
</feature>
<comment type="caution">
    <text evidence="12">The sequence shown here is derived from an EMBL/GenBank/DDBJ whole genome shotgun (WGS) entry which is preliminary data.</text>
</comment>
<feature type="binding site" evidence="8">
    <location>
        <position position="220"/>
    </location>
    <ligand>
        <name>NADP(+)</name>
        <dbReference type="ChEBI" id="CHEBI:58349"/>
    </ligand>
</feature>
<dbReference type="Proteomes" id="UP000216498">
    <property type="component" value="Unassembled WGS sequence"/>
</dbReference>
<comment type="caution">
    <text evidence="8">Lacks conserved residue(s) required for the propagation of feature annotation.</text>
</comment>
<name>A0A265NEM6_9BACI</name>
<comment type="function">
    <text evidence="8">Involved in the biosynthesis of the chorismate, which leads to the biosynthesis of aromatic amino acids. Catalyzes the reversible NADPH linked reduction of 3-dehydroshikimate (DHSA) to yield shikimate (SA).</text>
</comment>
<feature type="binding site" evidence="8">
    <location>
        <position position="222"/>
    </location>
    <ligand>
        <name>shikimate</name>
        <dbReference type="ChEBI" id="CHEBI:36208"/>
    </ligand>
</feature>
<evidence type="ECO:0000256" key="3">
    <source>
        <dbReference type="ARBA" id="ARBA00022605"/>
    </source>
</evidence>
<dbReference type="PANTHER" id="PTHR21089">
    <property type="entry name" value="SHIKIMATE DEHYDROGENASE"/>
    <property type="match status" value="1"/>
</dbReference>
<comment type="similarity">
    <text evidence="8">Belongs to the shikimate dehydrogenase family.</text>
</comment>
<dbReference type="InterPro" id="IPR011342">
    <property type="entry name" value="Shikimate_DH"/>
</dbReference>
<dbReference type="GO" id="GO:0005829">
    <property type="term" value="C:cytosol"/>
    <property type="evidence" value="ECO:0007669"/>
    <property type="project" value="TreeGrafter"/>
</dbReference>
<keyword evidence="4 8" id="KW-0521">NADP</keyword>
<dbReference type="CDD" id="cd01065">
    <property type="entry name" value="NAD_bind_Shikimate_DH"/>
    <property type="match status" value="1"/>
</dbReference>